<sequence>MQELCAARERLESVLCAYEDACLATVEYPMLSTVPDGPFGTRSEFIETEMRLYSAILLKAERCKAILNKTRNSLPSLVPISSLPNEVLCRIFRFVMDEHPVNVEGLVDCYESPINSLAISHVCSHWRQVALGWRNLWTDIGVFVKKHNNLVELGNIFAERSADLPLNIRIIEPFRGSRVASGPFTSFLSRIAPRVATFEFKMLPPLRGDLSSYQLSILETNFAEWKPGQCTRLTIIDRNIMTTSDLKDKYFNTSAHWFLLPQDTTVPMNIHGRPARLNIDRGHFEDILAQITILELNSVIYPYWTSKAYHGLVELSLMGPRRITTIITISQLADILTSSPSLRTLYFGLEVSVTGVTPQSVHLADLETFLLHSLHHDTQQAVLKLINPGRKPLQVSMTYDERKHRFLPANFEDEFRRFFRRSNIVELEIQGCEPDIKMPELLELLPNLEALIIHSSHLEHVRLSNEESLSGVLFLKLHILRLRYCTFPLATFQWMANACSFQKVSLLHCSILPETGIPFHRAEKHASTLERICPFIQWPDHMGIDVDGIEERTPPDVIYRIPAASLTDYRLY</sequence>
<dbReference type="SUPFAM" id="SSF52047">
    <property type="entry name" value="RNI-like"/>
    <property type="match status" value="1"/>
</dbReference>
<accession>A0A0B7FLF8</accession>
<evidence type="ECO:0000313" key="1">
    <source>
        <dbReference type="EMBL" id="CEL58505.1"/>
    </source>
</evidence>
<dbReference type="Gene3D" id="3.80.10.10">
    <property type="entry name" value="Ribonuclease Inhibitor"/>
    <property type="match status" value="1"/>
</dbReference>
<dbReference type="InterPro" id="IPR032675">
    <property type="entry name" value="LRR_dom_sf"/>
</dbReference>
<dbReference type="Proteomes" id="UP000059188">
    <property type="component" value="Unassembled WGS sequence"/>
</dbReference>
<dbReference type="STRING" id="1108050.A0A0B7FLF8"/>
<name>A0A0B7FLF8_THACB</name>
<gene>
    <name evidence="1" type="ORF">RSOLAG1IB_08596</name>
</gene>
<proteinExistence type="predicted"/>
<dbReference type="AlphaFoldDB" id="A0A0B7FLF8"/>
<reference evidence="1 2" key="1">
    <citation type="submission" date="2014-11" db="EMBL/GenBank/DDBJ databases">
        <authorList>
            <person name="Wibberg Daniel"/>
        </authorList>
    </citation>
    <scope>NUCLEOTIDE SEQUENCE [LARGE SCALE GENOMIC DNA]</scope>
    <source>
        <strain evidence="1">Rhizoctonia solani AG1-IB 7/3/14</strain>
    </source>
</reference>
<dbReference type="EMBL" id="LN679130">
    <property type="protein sequence ID" value="CEL58505.1"/>
    <property type="molecule type" value="Genomic_DNA"/>
</dbReference>
<keyword evidence="2" id="KW-1185">Reference proteome</keyword>
<evidence type="ECO:0000313" key="2">
    <source>
        <dbReference type="Proteomes" id="UP000059188"/>
    </source>
</evidence>
<protein>
    <submittedName>
        <fullName evidence="1">Uncharacterized protein</fullName>
    </submittedName>
</protein>
<dbReference type="Gene3D" id="1.20.1280.50">
    <property type="match status" value="1"/>
</dbReference>
<dbReference type="OrthoDB" id="3365698at2759"/>
<organism evidence="1 2">
    <name type="scientific">Thanatephorus cucumeris (strain AG1-IB / isolate 7/3/14)</name>
    <name type="common">Lettuce bottom rot fungus</name>
    <name type="synonym">Rhizoctonia solani</name>
    <dbReference type="NCBI Taxonomy" id="1108050"/>
    <lineage>
        <taxon>Eukaryota</taxon>
        <taxon>Fungi</taxon>
        <taxon>Dikarya</taxon>
        <taxon>Basidiomycota</taxon>
        <taxon>Agaricomycotina</taxon>
        <taxon>Agaricomycetes</taxon>
        <taxon>Cantharellales</taxon>
        <taxon>Ceratobasidiaceae</taxon>
        <taxon>Rhizoctonia</taxon>
        <taxon>Rhizoctonia solani AG-1</taxon>
    </lineage>
</organism>